<dbReference type="GO" id="GO:0016787">
    <property type="term" value="F:hydrolase activity"/>
    <property type="evidence" value="ECO:0007669"/>
    <property type="project" value="UniProtKB-KW"/>
</dbReference>
<protein>
    <submittedName>
        <fullName evidence="2">4,5:9,10-diseco-3-hydroxy-5,9, 17-trioxoandrosta-1(10),2-diene-4-oate hydrolase</fullName>
    </submittedName>
</protein>
<dbReference type="PATRIC" id="fig|162209.4.peg.3757"/>
<keyword evidence="2" id="KW-0378">Hydrolase</keyword>
<reference evidence="3" key="1">
    <citation type="submission" date="2015-12" db="EMBL/GenBank/DDBJ databases">
        <title>Complete genome sequences of two moderately thermophilic Paenibacillus species.</title>
        <authorList>
            <person name="Butler R.III."/>
            <person name="Wang J."/>
            <person name="Stark B.C."/>
            <person name="Pombert J.-F."/>
        </authorList>
    </citation>
    <scope>NUCLEOTIDE SEQUENCE [LARGE SCALE GENOMIC DNA]</scope>
    <source>
        <strain evidence="3">32O-Y</strain>
    </source>
</reference>
<evidence type="ECO:0000259" key="1">
    <source>
        <dbReference type="Pfam" id="PF00561"/>
    </source>
</evidence>
<dbReference type="Gene3D" id="3.40.50.1820">
    <property type="entry name" value="alpha/beta hydrolase"/>
    <property type="match status" value="1"/>
</dbReference>
<dbReference type="RefSeq" id="WP_062409696.1">
    <property type="nucleotide sequence ID" value="NZ_CP013652.1"/>
</dbReference>
<dbReference type="Pfam" id="PF00561">
    <property type="entry name" value="Abhydrolase_1"/>
    <property type="match status" value="1"/>
</dbReference>
<dbReference type="SUPFAM" id="SSF53474">
    <property type="entry name" value="alpha/beta-Hydrolases"/>
    <property type="match status" value="1"/>
</dbReference>
<sequence>MGEKVAIWTQLAGLPLKQYYLDVDGIRTRVMEAGEGEQTLIFVHGTGGHLEAYSRNFAGLADEFRVIAYDMVGHGFSDKPDRPYTIDYLSDHLVGLVKALHLQKVSLSGESLGGWVAAWTAAYHPELIDKLILNTPGNITNKPQVMEQVKNSTIKAVEEATYDNVRARLEWLFYDKSFVTDELVSIRYKIYKQPEFKRAVYHIVAVQDWEIRKNYVWSPEWCNRITCPTLLLWTDNDPTGTVDEAFILKEWIPGSLLYVINDSGHWPQWESMEEFNRVHTAFVKEGGF</sequence>
<dbReference type="KEGG" id="pnp:IJ22_35340"/>
<gene>
    <name evidence="2" type="ORF">IJ22_35340</name>
</gene>
<evidence type="ECO:0000313" key="2">
    <source>
        <dbReference type="EMBL" id="ALS23872.1"/>
    </source>
</evidence>
<dbReference type="EMBL" id="CP013652">
    <property type="protein sequence ID" value="ALS23872.1"/>
    <property type="molecule type" value="Genomic_DNA"/>
</dbReference>
<accession>A0A0U2M718</accession>
<dbReference type="PANTHER" id="PTHR46438">
    <property type="entry name" value="ALPHA/BETA-HYDROLASES SUPERFAMILY PROTEIN"/>
    <property type="match status" value="1"/>
</dbReference>
<dbReference type="Proteomes" id="UP000061660">
    <property type="component" value="Chromosome"/>
</dbReference>
<dbReference type="PRINTS" id="PR00111">
    <property type="entry name" value="ABHYDROLASE"/>
</dbReference>
<proteinExistence type="predicted"/>
<dbReference type="InterPro" id="IPR029058">
    <property type="entry name" value="AB_hydrolase_fold"/>
</dbReference>
<dbReference type="PANTHER" id="PTHR46438:SF11">
    <property type="entry name" value="LIPASE-RELATED"/>
    <property type="match status" value="1"/>
</dbReference>
<reference evidence="2 3" key="2">
    <citation type="journal article" date="2016" name="Genome Announc.">
        <title>Complete Genome Sequences of Two Interactive Moderate Thermophiles, Paenibacillus napthalenovorans 32O-Y and Paenibacillus sp. 32O-W.</title>
        <authorList>
            <person name="Butler R.R.III."/>
            <person name="Wang J."/>
            <person name="Stark B.C."/>
            <person name="Pombert J.F."/>
        </authorList>
    </citation>
    <scope>NUCLEOTIDE SEQUENCE [LARGE SCALE GENOMIC DNA]</scope>
    <source>
        <strain evidence="2 3">32O-Y</strain>
    </source>
</reference>
<dbReference type="InterPro" id="IPR000073">
    <property type="entry name" value="AB_hydrolase_1"/>
</dbReference>
<dbReference type="AlphaFoldDB" id="A0A0U2M718"/>
<name>A0A0U2M718_9BACL</name>
<keyword evidence="3" id="KW-1185">Reference proteome</keyword>
<evidence type="ECO:0000313" key="3">
    <source>
        <dbReference type="Proteomes" id="UP000061660"/>
    </source>
</evidence>
<organism evidence="2 3">
    <name type="scientific">Paenibacillus naphthalenovorans</name>
    <dbReference type="NCBI Taxonomy" id="162209"/>
    <lineage>
        <taxon>Bacteria</taxon>
        <taxon>Bacillati</taxon>
        <taxon>Bacillota</taxon>
        <taxon>Bacilli</taxon>
        <taxon>Bacillales</taxon>
        <taxon>Paenibacillaceae</taxon>
        <taxon>Paenibacillus</taxon>
    </lineage>
</organism>
<dbReference type="STRING" id="162209.IJ22_35340"/>
<feature type="domain" description="AB hydrolase-1" evidence="1">
    <location>
        <begin position="39"/>
        <end position="270"/>
    </location>
</feature>
<dbReference type="OrthoDB" id="9773293at2"/>